<sequence>MEDNDLGDELGNKFGEFGDKMKDLKNAGIFSISLLGAEIYRIYQLILCDFTSCQESYKTPGVAEMRQSSLNVYGIRRISLETCSFCELVSCEELSAIVRAIAVIVSNLLSVCTANLWQCFLSLCLNTLNWFEEHDVEFTLLLWLAQSLDLNSIQHLWNELKTTTSNYRLLSNLNELKAVVMPA</sequence>
<proteinExistence type="predicted"/>
<name>A0A4Y2SY62_ARAVE</name>
<comment type="caution">
    <text evidence="1">The sequence shown here is derived from an EMBL/GenBank/DDBJ whole genome shotgun (WGS) entry which is preliminary data.</text>
</comment>
<reference evidence="1 2" key="1">
    <citation type="journal article" date="2019" name="Sci. Rep.">
        <title>Orb-weaving spider Araneus ventricosus genome elucidates the spidroin gene catalogue.</title>
        <authorList>
            <person name="Kono N."/>
            <person name="Nakamura H."/>
            <person name="Ohtoshi R."/>
            <person name="Moran D.A.P."/>
            <person name="Shinohara A."/>
            <person name="Yoshida Y."/>
            <person name="Fujiwara M."/>
            <person name="Mori M."/>
            <person name="Tomita M."/>
            <person name="Arakawa K."/>
        </authorList>
    </citation>
    <scope>NUCLEOTIDE SEQUENCE [LARGE SCALE GENOMIC DNA]</scope>
</reference>
<dbReference type="Gene3D" id="3.30.420.10">
    <property type="entry name" value="Ribonuclease H-like superfamily/Ribonuclease H"/>
    <property type="match status" value="1"/>
</dbReference>
<protein>
    <submittedName>
        <fullName evidence="1">Uncharacterized protein</fullName>
    </submittedName>
</protein>
<dbReference type="EMBL" id="BGPR01024468">
    <property type="protein sequence ID" value="GBN92583.1"/>
    <property type="molecule type" value="Genomic_DNA"/>
</dbReference>
<keyword evidence="2" id="KW-1185">Reference proteome</keyword>
<dbReference type="AlphaFoldDB" id="A0A4Y2SY62"/>
<evidence type="ECO:0000313" key="1">
    <source>
        <dbReference type="EMBL" id="GBN92583.1"/>
    </source>
</evidence>
<dbReference type="GO" id="GO:0003676">
    <property type="term" value="F:nucleic acid binding"/>
    <property type="evidence" value="ECO:0007669"/>
    <property type="project" value="InterPro"/>
</dbReference>
<organism evidence="1 2">
    <name type="scientific">Araneus ventricosus</name>
    <name type="common">Orbweaver spider</name>
    <name type="synonym">Epeira ventricosa</name>
    <dbReference type="NCBI Taxonomy" id="182803"/>
    <lineage>
        <taxon>Eukaryota</taxon>
        <taxon>Metazoa</taxon>
        <taxon>Ecdysozoa</taxon>
        <taxon>Arthropoda</taxon>
        <taxon>Chelicerata</taxon>
        <taxon>Arachnida</taxon>
        <taxon>Araneae</taxon>
        <taxon>Araneomorphae</taxon>
        <taxon>Entelegynae</taxon>
        <taxon>Araneoidea</taxon>
        <taxon>Araneidae</taxon>
        <taxon>Araneus</taxon>
    </lineage>
</organism>
<dbReference type="Proteomes" id="UP000499080">
    <property type="component" value="Unassembled WGS sequence"/>
</dbReference>
<evidence type="ECO:0000313" key="2">
    <source>
        <dbReference type="Proteomes" id="UP000499080"/>
    </source>
</evidence>
<gene>
    <name evidence="1" type="ORF">AVEN_44244_1</name>
</gene>
<dbReference type="InterPro" id="IPR036397">
    <property type="entry name" value="RNaseH_sf"/>
</dbReference>
<accession>A0A4Y2SY62</accession>